<proteinExistence type="predicted"/>
<dbReference type="EMBL" id="BPLF01000002">
    <property type="protein sequence ID" value="GIX62428.1"/>
    <property type="molecule type" value="Genomic_DNA"/>
</dbReference>
<gene>
    <name evidence="1" type="ORF">BcabD6B2_18630</name>
</gene>
<accession>A0AAV4LQI6</accession>
<sequence>MEQPPREYLGLEQRLLRNPAHAPDAFRVARPGDPHVQPAVVARDDVHFVGGLHCNGVVLEVRWSELGEDGERQRAALAPHDLARLRVPEHGREAERPAHVGEAVVGVGGRVAGVLGVCHPLAAQVGHEPPEDVAAVRRGAVDARQLRAPIVGLALVVLAVGRHLARLRPHVVGAALRAAVGGHVGEGRRPGGGVPGRAFRALDIFEVRHARGVAPGVGRAAVGVDGVGLGGGGGRVGVLSALSCADAAAVSRLIHRVDCLADRSGVAFAPHHE</sequence>
<name>A0AAV4LQI6_BABCB</name>
<evidence type="ECO:0000313" key="1">
    <source>
        <dbReference type="EMBL" id="GIX62428.1"/>
    </source>
</evidence>
<evidence type="ECO:0000313" key="2">
    <source>
        <dbReference type="Proteomes" id="UP001497744"/>
    </source>
</evidence>
<dbReference type="GeneID" id="94193909"/>
<reference evidence="1 2" key="1">
    <citation type="submission" date="2021-06" db="EMBL/GenBank/DDBJ databases">
        <title>Genome sequence of Babesia caballi.</title>
        <authorList>
            <person name="Yamagishi J."/>
            <person name="Kidaka T."/>
            <person name="Ochi A."/>
        </authorList>
    </citation>
    <scope>NUCLEOTIDE SEQUENCE [LARGE SCALE GENOMIC DNA]</scope>
    <source>
        <strain evidence="1">USDA-D6B2</strain>
    </source>
</reference>
<comment type="caution">
    <text evidence="1">The sequence shown here is derived from an EMBL/GenBank/DDBJ whole genome shotgun (WGS) entry which is preliminary data.</text>
</comment>
<keyword evidence="2" id="KW-1185">Reference proteome</keyword>
<organism evidence="1 2">
    <name type="scientific">Babesia caballi</name>
    <dbReference type="NCBI Taxonomy" id="5871"/>
    <lineage>
        <taxon>Eukaryota</taxon>
        <taxon>Sar</taxon>
        <taxon>Alveolata</taxon>
        <taxon>Apicomplexa</taxon>
        <taxon>Aconoidasida</taxon>
        <taxon>Piroplasmida</taxon>
        <taxon>Babesiidae</taxon>
        <taxon>Babesia</taxon>
    </lineage>
</organism>
<protein>
    <submittedName>
        <fullName evidence="1">Bifunctional metallophosphatase/5'-nucleotidase</fullName>
    </submittedName>
</protein>
<dbReference type="RefSeq" id="XP_067714497.1">
    <property type="nucleotide sequence ID" value="XM_067858396.1"/>
</dbReference>
<dbReference type="AlphaFoldDB" id="A0AAV4LQI6"/>
<dbReference type="Proteomes" id="UP001497744">
    <property type="component" value="Unassembled WGS sequence"/>
</dbReference>